<gene>
    <name evidence="1" type="ORF">PFRI_36330</name>
</gene>
<dbReference type="EMBL" id="MLCB01000199">
    <property type="protein sequence ID" value="OJI92166.1"/>
    <property type="molecule type" value="Genomic_DNA"/>
</dbReference>
<accession>A0A1L9NS74</accession>
<reference evidence="1 2" key="1">
    <citation type="submission" date="2016-10" db="EMBL/GenBank/DDBJ databases">
        <title>Genome sequence of Planktotalea frisia SH6-1.</title>
        <authorList>
            <person name="Poehlein A."/>
            <person name="Bakenhus I."/>
            <person name="Voget S."/>
            <person name="Brinkhoff T."/>
            <person name="Simon M."/>
        </authorList>
    </citation>
    <scope>NUCLEOTIDE SEQUENCE [LARGE SCALE GENOMIC DNA]</scope>
    <source>
        <strain evidence="1 2">SH6-1</strain>
    </source>
</reference>
<protein>
    <submittedName>
        <fullName evidence="1">Uncharacterized protein</fullName>
    </submittedName>
</protein>
<name>A0A1L9NS74_9RHOB</name>
<organism evidence="1 2">
    <name type="scientific">Planktotalea frisia</name>
    <dbReference type="NCBI Taxonomy" id="696762"/>
    <lineage>
        <taxon>Bacteria</taxon>
        <taxon>Pseudomonadati</taxon>
        <taxon>Pseudomonadota</taxon>
        <taxon>Alphaproteobacteria</taxon>
        <taxon>Rhodobacterales</taxon>
        <taxon>Paracoccaceae</taxon>
        <taxon>Planktotalea</taxon>
    </lineage>
</organism>
<sequence>MSSKLGLGRGGRTKSLVVQCVEIFLHCAWRIIGVSHTGCPIFRVAGVLFLDICTDQAGIDCKSLATHEPFRHAARNGRLKYVAQKVTLPEPTVAVLGKRRMIRDAVTKVQAAEPAIGQVQMNLFAQAALRADAGAIAHKQHPDHQFRINGWATSVAVKLGKMRTNTTQVNEPINRTQQVVLGNMIFQRKLIKQCCLRLLPWSQHRNPPVQ</sequence>
<proteinExistence type="predicted"/>
<evidence type="ECO:0000313" key="2">
    <source>
        <dbReference type="Proteomes" id="UP000184514"/>
    </source>
</evidence>
<dbReference type="Proteomes" id="UP000184514">
    <property type="component" value="Unassembled WGS sequence"/>
</dbReference>
<evidence type="ECO:0000313" key="1">
    <source>
        <dbReference type="EMBL" id="OJI92166.1"/>
    </source>
</evidence>
<dbReference type="AlphaFoldDB" id="A0A1L9NS74"/>
<comment type="caution">
    <text evidence="1">The sequence shown here is derived from an EMBL/GenBank/DDBJ whole genome shotgun (WGS) entry which is preliminary data.</text>
</comment>
<keyword evidence="2" id="KW-1185">Reference proteome</keyword>